<dbReference type="GO" id="GO:0006412">
    <property type="term" value="P:translation"/>
    <property type="evidence" value="ECO:0007669"/>
    <property type="project" value="InterPro"/>
</dbReference>
<sequence length="230" mass="26563">MAALKGILCKNQLLKSKITISHYIQNGMSQFPKYYIEPVYKKEELKELEKSGDIDRLAHLPTKPASSDSTCSFKQDPDINLFVNYVMKCGKKSLARELVEKSFENIKRIQLEKYHKCESEEEKNKLELNPRVIFHNAVENCKPLVELTGVRRGGVKYQVPVPVAQRRSLFLSMKWLIAAALEKDGKVRFTDQLARELVDAAHSKGKVVKKKQELHKQCEANRAYAHYRWN</sequence>
<dbReference type="RefSeq" id="XP_030755320.1">
    <property type="nucleotide sequence ID" value="XM_030899460.1"/>
</dbReference>
<feature type="domain" description="Small ribosomal subunit protein uS7" evidence="4">
    <location>
        <begin position="76"/>
        <end position="222"/>
    </location>
</feature>
<comment type="similarity">
    <text evidence="1">Belongs to the universal ribosomal protein uS7 family.</text>
</comment>
<dbReference type="Gene3D" id="1.10.455.10">
    <property type="entry name" value="Ribosomal protein S7 domain"/>
    <property type="match status" value="1"/>
</dbReference>
<dbReference type="Proteomes" id="UP000504635">
    <property type="component" value="Unplaced"/>
</dbReference>
<reference evidence="6 7" key="1">
    <citation type="submission" date="2025-04" db="UniProtKB">
        <authorList>
            <consortium name="RefSeq"/>
        </authorList>
    </citation>
    <scope>IDENTIFICATION</scope>
    <source>
        <tissue evidence="6 7">Gonads</tissue>
    </source>
</reference>
<name>A0A6J2XX34_SITOR</name>
<dbReference type="PIRSF" id="PIRSF002122">
    <property type="entry name" value="RPS7p_RPS7a_RPS5e_RPS7o"/>
    <property type="match status" value="1"/>
</dbReference>
<dbReference type="GO" id="GO:1990904">
    <property type="term" value="C:ribonucleoprotein complex"/>
    <property type="evidence" value="ECO:0007669"/>
    <property type="project" value="UniProtKB-KW"/>
</dbReference>
<dbReference type="CTD" id="51081"/>
<dbReference type="PANTHER" id="PTHR11205">
    <property type="entry name" value="RIBOSOMAL PROTEIN S7"/>
    <property type="match status" value="1"/>
</dbReference>
<accession>A0A6J2XX34</accession>
<dbReference type="GeneID" id="115881794"/>
<gene>
    <name evidence="6 7" type="primary">LOC115881794</name>
</gene>
<organism evidence="5 7">
    <name type="scientific">Sitophilus oryzae</name>
    <name type="common">Rice weevil</name>
    <name type="synonym">Curculio oryzae</name>
    <dbReference type="NCBI Taxonomy" id="7048"/>
    <lineage>
        <taxon>Eukaryota</taxon>
        <taxon>Metazoa</taxon>
        <taxon>Ecdysozoa</taxon>
        <taxon>Arthropoda</taxon>
        <taxon>Hexapoda</taxon>
        <taxon>Insecta</taxon>
        <taxon>Pterygota</taxon>
        <taxon>Neoptera</taxon>
        <taxon>Endopterygota</taxon>
        <taxon>Coleoptera</taxon>
        <taxon>Polyphaga</taxon>
        <taxon>Cucujiformia</taxon>
        <taxon>Curculionidae</taxon>
        <taxon>Dryophthorinae</taxon>
        <taxon>Sitophilus</taxon>
    </lineage>
</organism>
<dbReference type="GO" id="GO:0005840">
    <property type="term" value="C:ribosome"/>
    <property type="evidence" value="ECO:0007669"/>
    <property type="project" value="UniProtKB-KW"/>
</dbReference>
<evidence type="ECO:0000313" key="7">
    <source>
        <dbReference type="RefSeq" id="XP_030755320.1"/>
    </source>
</evidence>
<dbReference type="Pfam" id="PF00177">
    <property type="entry name" value="Ribosomal_S7"/>
    <property type="match status" value="1"/>
</dbReference>
<proteinExistence type="inferred from homology"/>
<dbReference type="CDD" id="cd14870">
    <property type="entry name" value="uS7_Mitochondria_Mammalian"/>
    <property type="match status" value="1"/>
</dbReference>
<dbReference type="InterPro" id="IPR023798">
    <property type="entry name" value="Ribosomal_uS7_dom"/>
</dbReference>
<dbReference type="SUPFAM" id="SSF47973">
    <property type="entry name" value="Ribosomal protein S7"/>
    <property type="match status" value="1"/>
</dbReference>
<keyword evidence="2 6" id="KW-0689">Ribosomal protein</keyword>
<keyword evidence="3" id="KW-0687">Ribonucleoprotein</keyword>
<keyword evidence="5" id="KW-1185">Reference proteome</keyword>
<evidence type="ECO:0000256" key="1">
    <source>
        <dbReference type="ARBA" id="ARBA00007151"/>
    </source>
</evidence>
<dbReference type="AlphaFoldDB" id="A0A6J2XX34"/>
<dbReference type="OrthoDB" id="9972728at2759"/>
<dbReference type="InterPro" id="IPR036823">
    <property type="entry name" value="Ribosomal_uS7_dom_sf"/>
</dbReference>
<evidence type="ECO:0000313" key="6">
    <source>
        <dbReference type="RefSeq" id="XP_030755319.1"/>
    </source>
</evidence>
<dbReference type="InterPro" id="IPR000235">
    <property type="entry name" value="Ribosomal_uS7"/>
</dbReference>
<dbReference type="RefSeq" id="XP_030755319.1">
    <property type="nucleotide sequence ID" value="XM_030899459.1"/>
</dbReference>
<evidence type="ECO:0000256" key="3">
    <source>
        <dbReference type="ARBA" id="ARBA00023274"/>
    </source>
</evidence>
<evidence type="ECO:0000256" key="2">
    <source>
        <dbReference type="ARBA" id="ARBA00022980"/>
    </source>
</evidence>
<dbReference type="KEGG" id="soy:115881794"/>
<evidence type="ECO:0000259" key="4">
    <source>
        <dbReference type="Pfam" id="PF00177"/>
    </source>
</evidence>
<protein>
    <submittedName>
        <fullName evidence="6 7">28S ribosomal protein S7, mitochondrial</fullName>
    </submittedName>
</protein>
<evidence type="ECO:0000313" key="5">
    <source>
        <dbReference type="Proteomes" id="UP000504635"/>
    </source>
</evidence>